<dbReference type="PROSITE" id="PS00428">
    <property type="entry name" value="FTSW_RODA_SPOVE"/>
    <property type="match status" value="1"/>
</dbReference>
<keyword evidence="8 11" id="KW-1133">Transmembrane helix</keyword>
<dbReference type="Proteomes" id="UP000318307">
    <property type="component" value="Unassembled WGS sequence"/>
</dbReference>
<evidence type="ECO:0000256" key="3">
    <source>
        <dbReference type="ARBA" id="ARBA00022676"/>
    </source>
</evidence>
<reference evidence="12 13" key="1">
    <citation type="submission" date="2019-07" db="EMBL/GenBank/DDBJ databases">
        <title>Genome sequencing of 100 strains of the haloalkaliphilic chemolithoautotrophic sulfur-oxidizing bacterium Thioalkalivibrio.</title>
        <authorList>
            <person name="Muyzer G."/>
        </authorList>
    </citation>
    <scope>NUCLEOTIDE SEQUENCE [LARGE SCALE GENOMIC DNA]</scope>
    <source>
        <strain evidence="12 13">ASO4-4</strain>
    </source>
</reference>
<sequence>MFDRRLITHFDWGLLVLTLILAAMGLGILYSAVNAGGNTSQEGLLLRQLLWFAIGGGLMSLSMLVNYKRFDQWGLVIYAGCILLLIAVMVFGRYGGGARRWLLLGPISIQPSELMKIAICIVLARYFAKNFMGEGLGFKELIQPFVLILIPFLLIVQQPDLGTALLLFVIGGSLTLFVGLKRSTFWGLLAAAMAAVPMVWFFLKDYQKNRILTFLDPGRDPLGTGYHIIQSKIAIGSGQLFGKGFLGGTQNALDFLPEQHTDFILSVLAEEWGFVGCSVLLVLYLLFLAWSLSVAYRCRDSFGTFLVVGITAMNFWHIFINMGMVMGLLPVVGVPLPMVSYGGSSVVTTLLGVGILLNISMRRFLSD</sequence>
<feature type="transmembrane region" description="Helical" evidence="11">
    <location>
        <begin position="338"/>
        <end position="359"/>
    </location>
</feature>
<dbReference type="Pfam" id="PF01098">
    <property type="entry name" value="FTSW_RODA_SPOVE"/>
    <property type="match status" value="1"/>
</dbReference>
<evidence type="ECO:0000256" key="4">
    <source>
        <dbReference type="ARBA" id="ARBA00022679"/>
    </source>
</evidence>
<evidence type="ECO:0000256" key="8">
    <source>
        <dbReference type="ARBA" id="ARBA00022989"/>
    </source>
</evidence>
<evidence type="ECO:0000256" key="7">
    <source>
        <dbReference type="ARBA" id="ARBA00022984"/>
    </source>
</evidence>
<dbReference type="HAMAP" id="MF_02079">
    <property type="entry name" value="PGT_RodA"/>
    <property type="match status" value="1"/>
</dbReference>
<feature type="transmembrane region" description="Helical" evidence="11">
    <location>
        <begin position="161"/>
        <end position="178"/>
    </location>
</feature>
<dbReference type="RefSeq" id="WP_144685707.1">
    <property type="nucleotide sequence ID" value="NZ_VLLC01000022.1"/>
</dbReference>
<feature type="transmembrane region" description="Helical" evidence="11">
    <location>
        <begin position="73"/>
        <end position="95"/>
    </location>
</feature>
<evidence type="ECO:0000313" key="13">
    <source>
        <dbReference type="Proteomes" id="UP000318307"/>
    </source>
</evidence>
<feature type="transmembrane region" description="Helical" evidence="11">
    <location>
        <begin position="136"/>
        <end position="155"/>
    </location>
</feature>
<dbReference type="NCBIfam" id="TIGR02210">
    <property type="entry name" value="rodA_shape"/>
    <property type="match status" value="1"/>
</dbReference>
<keyword evidence="13" id="KW-1185">Reference proteome</keyword>
<dbReference type="UniPathway" id="UPA00219"/>
<accession>A0A562RGI7</accession>
<keyword evidence="7 11" id="KW-0573">Peptidoglycan synthesis</keyword>
<name>A0A562RGI7_9BACT</name>
<feature type="transmembrane region" description="Helical" evidence="11">
    <location>
        <begin position="12"/>
        <end position="33"/>
    </location>
</feature>
<feature type="transmembrane region" description="Helical" evidence="11">
    <location>
        <begin position="304"/>
        <end position="332"/>
    </location>
</feature>
<keyword evidence="10 11" id="KW-0961">Cell wall biogenesis/degradation</keyword>
<evidence type="ECO:0000256" key="10">
    <source>
        <dbReference type="ARBA" id="ARBA00023316"/>
    </source>
</evidence>
<evidence type="ECO:0000313" key="12">
    <source>
        <dbReference type="EMBL" id="TWI68217.1"/>
    </source>
</evidence>
<evidence type="ECO:0000256" key="6">
    <source>
        <dbReference type="ARBA" id="ARBA00022960"/>
    </source>
</evidence>
<dbReference type="GO" id="GO:0032153">
    <property type="term" value="C:cell division site"/>
    <property type="evidence" value="ECO:0007669"/>
    <property type="project" value="TreeGrafter"/>
</dbReference>
<comment type="function">
    <text evidence="11">Peptidoglycan polymerase that is essential for cell wall elongation.</text>
</comment>
<proteinExistence type="inferred from homology"/>
<comment type="subcellular location">
    <subcellularLocation>
        <location evidence="11">Cell membrane</location>
        <topology evidence="11">Multi-pass membrane protein</topology>
    </subcellularLocation>
    <subcellularLocation>
        <location evidence="1">Membrane</location>
        <topology evidence="1">Multi-pass membrane protein</topology>
    </subcellularLocation>
</comment>
<evidence type="ECO:0000256" key="1">
    <source>
        <dbReference type="ARBA" id="ARBA00004141"/>
    </source>
</evidence>
<comment type="catalytic activity">
    <reaction evidence="11">
        <text>[GlcNAc-(1-&gt;4)-Mur2Ac(oyl-L-Ala-gamma-D-Glu-L-Lys-D-Ala-D-Ala)](n)-di-trans,octa-cis-undecaprenyl diphosphate + beta-D-GlcNAc-(1-&gt;4)-Mur2Ac(oyl-L-Ala-gamma-D-Glu-L-Lys-D-Ala-D-Ala)-di-trans,octa-cis-undecaprenyl diphosphate = [GlcNAc-(1-&gt;4)-Mur2Ac(oyl-L-Ala-gamma-D-Glu-L-Lys-D-Ala-D-Ala)](n+1)-di-trans,octa-cis-undecaprenyl diphosphate + di-trans,octa-cis-undecaprenyl diphosphate + H(+)</text>
        <dbReference type="Rhea" id="RHEA:23708"/>
        <dbReference type="Rhea" id="RHEA-COMP:9602"/>
        <dbReference type="Rhea" id="RHEA-COMP:9603"/>
        <dbReference type="ChEBI" id="CHEBI:15378"/>
        <dbReference type="ChEBI" id="CHEBI:58405"/>
        <dbReference type="ChEBI" id="CHEBI:60033"/>
        <dbReference type="ChEBI" id="CHEBI:78435"/>
        <dbReference type="EC" id="2.4.99.28"/>
    </reaction>
</comment>
<evidence type="ECO:0000256" key="2">
    <source>
        <dbReference type="ARBA" id="ARBA00022475"/>
    </source>
</evidence>
<evidence type="ECO:0000256" key="5">
    <source>
        <dbReference type="ARBA" id="ARBA00022692"/>
    </source>
</evidence>
<dbReference type="AlphaFoldDB" id="A0A562RGI7"/>
<keyword evidence="9 11" id="KW-0472">Membrane</keyword>
<protein>
    <recommendedName>
        <fullName evidence="11">Peptidoglycan glycosyltransferase RodA</fullName>
        <shortName evidence="11">PGT</shortName>
        <ecNumber evidence="11">2.4.99.28</ecNumber>
    </recommendedName>
    <alternativeName>
        <fullName evidence="11">Cell elongation protein RodA</fullName>
    </alternativeName>
    <alternativeName>
        <fullName evidence="11">Cell wall polymerase</fullName>
    </alternativeName>
    <alternativeName>
        <fullName evidence="11">Peptidoglycan polymerase</fullName>
        <shortName evidence="11">PG polymerase</shortName>
    </alternativeName>
</protein>
<evidence type="ECO:0000256" key="11">
    <source>
        <dbReference type="HAMAP-Rule" id="MF_02079"/>
    </source>
</evidence>
<keyword evidence="4 11" id="KW-0808">Transferase</keyword>
<comment type="caution">
    <text evidence="12">The sequence shown here is derived from an EMBL/GenBank/DDBJ whole genome shotgun (WGS) entry which is preliminary data.</text>
</comment>
<dbReference type="InterPro" id="IPR018365">
    <property type="entry name" value="Cell_cycle_FtsW-rel_CS"/>
</dbReference>
<dbReference type="InterPro" id="IPR001182">
    <property type="entry name" value="FtsW/RodA"/>
</dbReference>
<gene>
    <name evidence="11" type="primary">rodA</name>
    <name evidence="12" type="ORF">LZ24_02592</name>
</gene>
<keyword evidence="6 11" id="KW-0133">Cell shape</keyword>
<dbReference type="GO" id="GO:0015648">
    <property type="term" value="F:lipid-linked peptidoglycan transporter activity"/>
    <property type="evidence" value="ECO:0007669"/>
    <property type="project" value="TreeGrafter"/>
</dbReference>
<comment type="similarity">
    <text evidence="11">Belongs to the SEDS family. MrdB/RodA subfamily.</text>
</comment>
<feature type="transmembrane region" description="Helical" evidence="11">
    <location>
        <begin position="45"/>
        <end position="66"/>
    </location>
</feature>
<dbReference type="GO" id="GO:0051301">
    <property type="term" value="P:cell division"/>
    <property type="evidence" value="ECO:0007669"/>
    <property type="project" value="InterPro"/>
</dbReference>
<organism evidence="12 13">
    <name type="scientific">Desulfobotulus alkaliphilus</name>
    <dbReference type="NCBI Taxonomy" id="622671"/>
    <lineage>
        <taxon>Bacteria</taxon>
        <taxon>Pseudomonadati</taxon>
        <taxon>Thermodesulfobacteriota</taxon>
        <taxon>Desulfobacteria</taxon>
        <taxon>Desulfobacterales</taxon>
        <taxon>Desulfobacteraceae</taxon>
        <taxon>Desulfobotulus</taxon>
    </lineage>
</organism>
<dbReference type="GO" id="GO:0071555">
    <property type="term" value="P:cell wall organization"/>
    <property type="evidence" value="ECO:0007669"/>
    <property type="project" value="UniProtKB-KW"/>
</dbReference>
<dbReference type="InterPro" id="IPR011923">
    <property type="entry name" value="RodA/MrdB"/>
</dbReference>
<evidence type="ECO:0000256" key="9">
    <source>
        <dbReference type="ARBA" id="ARBA00023136"/>
    </source>
</evidence>
<keyword evidence="3 11" id="KW-0328">Glycosyltransferase</keyword>
<dbReference type="EC" id="2.4.99.28" evidence="11"/>
<dbReference type="OrthoDB" id="9768187at2"/>
<feature type="transmembrane region" description="Helical" evidence="11">
    <location>
        <begin position="185"/>
        <end position="203"/>
    </location>
</feature>
<dbReference type="GO" id="GO:0009252">
    <property type="term" value="P:peptidoglycan biosynthetic process"/>
    <property type="evidence" value="ECO:0007669"/>
    <property type="project" value="UniProtKB-UniRule"/>
</dbReference>
<feature type="transmembrane region" description="Helical" evidence="11">
    <location>
        <begin position="101"/>
        <end position="124"/>
    </location>
</feature>
<dbReference type="PANTHER" id="PTHR30474:SF1">
    <property type="entry name" value="PEPTIDOGLYCAN GLYCOSYLTRANSFERASE MRDB"/>
    <property type="match status" value="1"/>
</dbReference>
<keyword evidence="5 11" id="KW-0812">Transmembrane</keyword>
<dbReference type="EMBL" id="VLLC01000022">
    <property type="protein sequence ID" value="TWI68217.1"/>
    <property type="molecule type" value="Genomic_DNA"/>
</dbReference>
<dbReference type="GO" id="GO:0005886">
    <property type="term" value="C:plasma membrane"/>
    <property type="evidence" value="ECO:0007669"/>
    <property type="project" value="UniProtKB-SubCell"/>
</dbReference>
<dbReference type="PANTHER" id="PTHR30474">
    <property type="entry name" value="CELL CYCLE PROTEIN"/>
    <property type="match status" value="1"/>
</dbReference>
<keyword evidence="2 11" id="KW-1003">Cell membrane</keyword>
<comment type="pathway">
    <text evidence="11">Cell wall biogenesis; peptidoglycan biosynthesis.</text>
</comment>
<dbReference type="GO" id="GO:0008955">
    <property type="term" value="F:peptidoglycan glycosyltransferase activity"/>
    <property type="evidence" value="ECO:0007669"/>
    <property type="project" value="UniProtKB-UniRule"/>
</dbReference>
<feature type="transmembrane region" description="Helical" evidence="11">
    <location>
        <begin position="272"/>
        <end position="292"/>
    </location>
</feature>
<dbReference type="GO" id="GO:0008360">
    <property type="term" value="P:regulation of cell shape"/>
    <property type="evidence" value="ECO:0007669"/>
    <property type="project" value="UniProtKB-KW"/>
</dbReference>